<evidence type="ECO:0000313" key="2">
    <source>
        <dbReference type="Proteomes" id="UP000887565"/>
    </source>
</evidence>
<name>A0A915HT75_ROMCU</name>
<sequence length="95" mass="11443">MPFVVFISPPSFERLKLNRRKMGEKDVKEDDLKSIIYEAKETEDKFGHMFDKVIVNYDLDRAYQELRTVIHRLETEPQWVPCHWLKDPNASLTRY</sequence>
<evidence type="ECO:0000313" key="3">
    <source>
        <dbReference type="WBParaSite" id="nRc.2.0.1.t04736-RA"/>
    </source>
</evidence>
<accession>A0A915HT75</accession>
<dbReference type="InterPro" id="IPR008144">
    <property type="entry name" value="Guanylate_kin-like_dom"/>
</dbReference>
<dbReference type="WBParaSite" id="nRc.2.0.1.t04736-RA">
    <property type="protein sequence ID" value="nRc.2.0.1.t04736-RA"/>
    <property type="gene ID" value="nRc.2.0.1.g04736"/>
</dbReference>
<protein>
    <submittedName>
        <fullName evidence="3">Guanylate kinase-like domain-containing protein</fullName>
    </submittedName>
</protein>
<dbReference type="PROSITE" id="PS50052">
    <property type="entry name" value="GUANYLATE_KINASE_2"/>
    <property type="match status" value="1"/>
</dbReference>
<reference evidence="3" key="1">
    <citation type="submission" date="2022-11" db="UniProtKB">
        <authorList>
            <consortium name="WormBaseParasite"/>
        </authorList>
    </citation>
    <scope>IDENTIFICATION</scope>
</reference>
<evidence type="ECO:0000259" key="1">
    <source>
        <dbReference type="PROSITE" id="PS50052"/>
    </source>
</evidence>
<dbReference type="OMA" id="RVSAFIC"/>
<dbReference type="Proteomes" id="UP000887565">
    <property type="component" value="Unplaced"/>
</dbReference>
<feature type="domain" description="Guanylate kinase-like" evidence="1">
    <location>
        <begin position="1"/>
        <end position="71"/>
    </location>
</feature>
<dbReference type="AlphaFoldDB" id="A0A915HT75"/>
<dbReference type="SUPFAM" id="SSF52540">
    <property type="entry name" value="P-loop containing nucleoside triphosphate hydrolases"/>
    <property type="match status" value="1"/>
</dbReference>
<keyword evidence="2" id="KW-1185">Reference proteome</keyword>
<dbReference type="Pfam" id="PF00625">
    <property type="entry name" value="Guanylate_kin"/>
    <property type="match status" value="1"/>
</dbReference>
<dbReference type="PANTHER" id="PTHR23122">
    <property type="entry name" value="MEMBRANE-ASSOCIATED GUANYLATE KINASE MAGUK"/>
    <property type="match status" value="1"/>
</dbReference>
<dbReference type="InterPro" id="IPR027417">
    <property type="entry name" value="P-loop_NTPase"/>
</dbReference>
<dbReference type="InterPro" id="IPR050716">
    <property type="entry name" value="MAGUK"/>
</dbReference>
<proteinExistence type="predicted"/>
<organism evidence="2 3">
    <name type="scientific">Romanomermis culicivorax</name>
    <name type="common">Nematode worm</name>
    <dbReference type="NCBI Taxonomy" id="13658"/>
    <lineage>
        <taxon>Eukaryota</taxon>
        <taxon>Metazoa</taxon>
        <taxon>Ecdysozoa</taxon>
        <taxon>Nematoda</taxon>
        <taxon>Enoplea</taxon>
        <taxon>Dorylaimia</taxon>
        <taxon>Mermithida</taxon>
        <taxon>Mermithoidea</taxon>
        <taxon>Mermithidae</taxon>
        <taxon>Romanomermis</taxon>
    </lineage>
</organism>
<dbReference type="Gene3D" id="3.40.50.300">
    <property type="entry name" value="P-loop containing nucleotide triphosphate hydrolases"/>
    <property type="match status" value="1"/>
</dbReference>
<dbReference type="InterPro" id="IPR008145">
    <property type="entry name" value="GK/Ca_channel_bsu"/>
</dbReference>